<dbReference type="Gene3D" id="1.10.8.500">
    <property type="entry name" value="HAMP domain in histidine kinase"/>
    <property type="match status" value="1"/>
</dbReference>
<evidence type="ECO:0000313" key="14">
    <source>
        <dbReference type="Proteomes" id="UP000236745"/>
    </source>
</evidence>
<organism evidence="13 14">
    <name type="scientific">Marinobacterium lutimaris</name>
    <dbReference type="NCBI Taxonomy" id="568106"/>
    <lineage>
        <taxon>Bacteria</taxon>
        <taxon>Pseudomonadati</taxon>
        <taxon>Pseudomonadota</taxon>
        <taxon>Gammaproteobacteria</taxon>
        <taxon>Oceanospirillales</taxon>
        <taxon>Oceanospirillaceae</taxon>
        <taxon>Marinobacterium</taxon>
    </lineage>
</organism>
<dbReference type="Gene3D" id="1.10.287.130">
    <property type="match status" value="1"/>
</dbReference>
<keyword evidence="5" id="KW-0597">Phosphoprotein</keyword>
<evidence type="ECO:0000256" key="1">
    <source>
        <dbReference type="ARBA" id="ARBA00000085"/>
    </source>
</evidence>
<dbReference type="Proteomes" id="UP000236745">
    <property type="component" value="Unassembled WGS sequence"/>
</dbReference>
<feature type="domain" description="HAMP" evidence="12">
    <location>
        <begin position="173"/>
        <end position="228"/>
    </location>
</feature>
<evidence type="ECO:0000256" key="6">
    <source>
        <dbReference type="ARBA" id="ARBA00022679"/>
    </source>
</evidence>
<dbReference type="SUPFAM" id="SSF158472">
    <property type="entry name" value="HAMP domain-like"/>
    <property type="match status" value="1"/>
</dbReference>
<dbReference type="PROSITE" id="PS50885">
    <property type="entry name" value="HAMP"/>
    <property type="match status" value="1"/>
</dbReference>
<dbReference type="GO" id="GO:0000155">
    <property type="term" value="F:phosphorelay sensor kinase activity"/>
    <property type="evidence" value="ECO:0007669"/>
    <property type="project" value="InterPro"/>
</dbReference>
<keyword evidence="4" id="KW-1003">Cell membrane</keyword>
<dbReference type="PRINTS" id="PR00344">
    <property type="entry name" value="BCTRLSENSOR"/>
</dbReference>
<dbReference type="Pfam" id="PF00672">
    <property type="entry name" value="HAMP"/>
    <property type="match status" value="1"/>
</dbReference>
<dbReference type="CDD" id="cd06225">
    <property type="entry name" value="HAMP"/>
    <property type="match status" value="1"/>
</dbReference>
<keyword evidence="7" id="KW-0547">Nucleotide-binding</keyword>
<keyword evidence="14" id="KW-1185">Reference proteome</keyword>
<evidence type="ECO:0000259" key="11">
    <source>
        <dbReference type="PROSITE" id="PS50109"/>
    </source>
</evidence>
<dbReference type="InterPro" id="IPR003594">
    <property type="entry name" value="HATPase_dom"/>
</dbReference>
<dbReference type="Pfam" id="PF02518">
    <property type="entry name" value="HATPase_c"/>
    <property type="match status" value="1"/>
</dbReference>
<dbReference type="SUPFAM" id="SSF47384">
    <property type="entry name" value="Homodimeric domain of signal transducing histidine kinase"/>
    <property type="match status" value="1"/>
</dbReference>
<dbReference type="PANTHER" id="PTHR44936">
    <property type="entry name" value="SENSOR PROTEIN CREC"/>
    <property type="match status" value="1"/>
</dbReference>
<dbReference type="Gene3D" id="3.30.565.10">
    <property type="entry name" value="Histidine kinase-like ATPase, C-terminal domain"/>
    <property type="match status" value="1"/>
</dbReference>
<dbReference type="SMART" id="SM00388">
    <property type="entry name" value="HisKA"/>
    <property type="match status" value="1"/>
</dbReference>
<keyword evidence="10" id="KW-1133">Transmembrane helix</keyword>
<name>A0A1H5WI53_9GAMM</name>
<evidence type="ECO:0000256" key="10">
    <source>
        <dbReference type="SAM" id="Phobius"/>
    </source>
</evidence>
<dbReference type="InterPro" id="IPR050980">
    <property type="entry name" value="2C_sensor_his_kinase"/>
</dbReference>
<dbReference type="InterPro" id="IPR036097">
    <property type="entry name" value="HisK_dim/P_sf"/>
</dbReference>
<keyword evidence="10" id="KW-0472">Membrane</keyword>
<comment type="catalytic activity">
    <reaction evidence="1">
        <text>ATP + protein L-histidine = ADP + protein N-phospho-L-histidine.</text>
        <dbReference type="EC" id="2.7.13.3"/>
    </reaction>
</comment>
<protein>
    <recommendedName>
        <fullName evidence="3">histidine kinase</fullName>
        <ecNumber evidence="3">2.7.13.3</ecNumber>
    </recommendedName>
</protein>
<dbReference type="OrthoDB" id="9804645at2"/>
<feature type="transmembrane region" description="Helical" evidence="10">
    <location>
        <begin position="150"/>
        <end position="172"/>
    </location>
</feature>
<dbReference type="GO" id="GO:0005886">
    <property type="term" value="C:plasma membrane"/>
    <property type="evidence" value="ECO:0007669"/>
    <property type="project" value="UniProtKB-SubCell"/>
</dbReference>
<evidence type="ECO:0000256" key="2">
    <source>
        <dbReference type="ARBA" id="ARBA00004651"/>
    </source>
</evidence>
<comment type="subcellular location">
    <subcellularLocation>
        <location evidence="2">Cell membrane</location>
        <topology evidence="2">Multi-pass membrane protein</topology>
    </subcellularLocation>
</comment>
<keyword evidence="9" id="KW-0067">ATP-binding</keyword>
<dbReference type="PROSITE" id="PS50109">
    <property type="entry name" value="HIS_KIN"/>
    <property type="match status" value="1"/>
</dbReference>
<dbReference type="EMBL" id="FNVQ01000001">
    <property type="protein sequence ID" value="SEF99152.1"/>
    <property type="molecule type" value="Genomic_DNA"/>
</dbReference>
<dbReference type="SUPFAM" id="SSF55874">
    <property type="entry name" value="ATPase domain of HSP90 chaperone/DNA topoisomerase II/histidine kinase"/>
    <property type="match status" value="1"/>
</dbReference>
<dbReference type="PANTHER" id="PTHR44936:SF10">
    <property type="entry name" value="SENSOR PROTEIN RSTB"/>
    <property type="match status" value="1"/>
</dbReference>
<sequence length="459" mass="52078">MRRRLFWKLCATVAAGTVLLFWAINHLASHTEQRMSFIADEHQRSLVAYGRKAESLYLSGDEVALADWLRELQTQEDTWAAVVQSQLTPIAGSRLSQQFLEGFRLGRHVEWKIHLYFTENPIMDVTFADGHTHFLIRLPQRMRPGSMQPYIGPLLKVLLPLSLLILLSVVLYRHVMGPLRRLERATRQFSEGLYDVRVANDLGNRRDELTGLAESFDHMAERTGSLIRSQRHLIADLSHELRTPLTRIDMALSLSNHSNQQEILDRIKRDSAQMRALVEDSLTLAWLENERPQLDPEDLDLTDLIDSILDDARFEFPHHQITACLPDHARLCGSSQRLLGQALENIVRNALHYTPPGGQVSVTLTRQDEEYRIQISDQGPGVPEAELRSIFRPFYRVDRARHNEPRGYGLGLALALRQVEAVSGSLRAFNLAEGGLCMEIRLPCNSGNLEAPATEPQAV</sequence>
<dbReference type="SMART" id="SM00304">
    <property type="entry name" value="HAMP"/>
    <property type="match status" value="1"/>
</dbReference>
<feature type="domain" description="Histidine kinase" evidence="11">
    <location>
        <begin position="236"/>
        <end position="446"/>
    </location>
</feature>
<keyword evidence="6" id="KW-0808">Transferase</keyword>
<dbReference type="Pfam" id="PF00512">
    <property type="entry name" value="HisKA"/>
    <property type="match status" value="1"/>
</dbReference>
<dbReference type="Gene3D" id="3.30.450.170">
    <property type="entry name" value="Two-component histidine kinase, sensor domain"/>
    <property type="match status" value="1"/>
</dbReference>
<dbReference type="InterPro" id="IPR031930">
    <property type="entry name" value="HK_sensor"/>
</dbReference>
<dbReference type="InterPro" id="IPR005467">
    <property type="entry name" value="His_kinase_dom"/>
</dbReference>
<accession>A0A1H5WI53</accession>
<evidence type="ECO:0000256" key="5">
    <source>
        <dbReference type="ARBA" id="ARBA00022553"/>
    </source>
</evidence>
<dbReference type="InterPro" id="IPR003660">
    <property type="entry name" value="HAMP_dom"/>
</dbReference>
<dbReference type="SMART" id="SM00387">
    <property type="entry name" value="HATPase_c"/>
    <property type="match status" value="1"/>
</dbReference>
<dbReference type="InterPro" id="IPR038428">
    <property type="entry name" value="HK_sensor_dom_sf"/>
</dbReference>
<dbReference type="InterPro" id="IPR036890">
    <property type="entry name" value="HATPase_C_sf"/>
</dbReference>
<evidence type="ECO:0000256" key="3">
    <source>
        <dbReference type="ARBA" id="ARBA00012438"/>
    </source>
</evidence>
<dbReference type="CDD" id="cd00082">
    <property type="entry name" value="HisKA"/>
    <property type="match status" value="1"/>
</dbReference>
<dbReference type="InterPro" id="IPR004358">
    <property type="entry name" value="Sig_transdc_His_kin-like_C"/>
</dbReference>
<dbReference type="Pfam" id="PF16750">
    <property type="entry name" value="HK_sensor"/>
    <property type="match status" value="1"/>
</dbReference>
<gene>
    <name evidence="13" type="ORF">SAMN05444390_1011058</name>
</gene>
<dbReference type="GO" id="GO:0005524">
    <property type="term" value="F:ATP binding"/>
    <property type="evidence" value="ECO:0007669"/>
    <property type="project" value="UniProtKB-KW"/>
</dbReference>
<reference evidence="13 14" key="1">
    <citation type="submission" date="2016-10" db="EMBL/GenBank/DDBJ databases">
        <authorList>
            <person name="de Groot N.N."/>
        </authorList>
    </citation>
    <scope>NUCLEOTIDE SEQUENCE [LARGE SCALE GENOMIC DNA]</scope>
    <source>
        <strain evidence="13 14">DSM 22012</strain>
    </source>
</reference>
<dbReference type="AlphaFoldDB" id="A0A1H5WI53"/>
<evidence type="ECO:0000256" key="9">
    <source>
        <dbReference type="ARBA" id="ARBA00022840"/>
    </source>
</evidence>
<dbReference type="InterPro" id="IPR003661">
    <property type="entry name" value="HisK_dim/P_dom"/>
</dbReference>
<evidence type="ECO:0000256" key="7">
    <source>
        <dbReference type="ARBA" id="ARBA00022741"/>
    </source>
</evidence>
<keyword evidence="8 13" id="KW-0418">Kinase</keyword>
<evidence type="ECO:0000313" key="13">
    <source>
        <dbReference type="EMBL" id="SEF99152.1"/>
    </source>
</evidence>
<evidence type="ECO:0000259" key="12">
    <source>
        <dbReference type="PROSITE" id="PS50885"/>
    </source>
</evidence>
<evidence type="ECO:0000256" key="4">
    <source>
        <dbReference type="ARBA" id="ARBA00022475"/>
    </source>
</evidence>
<proteinExistence type="predicted"/>
<dbReference type="EC" id="2.7.13.3" evidence="3"/>
<evidence type="ECO:0000256" key="8">
    <source>
        <dbReference type="ARBA" id="ARBA00022777"/>
    </source>
</evidence>
<keyword evidence="10" id="KW-0812">Transmembrane</keyword>